<dbReference type="InterPro" id="IPR001584">
    <property type="entry name" value="Integrase_cat-core"/>
</dbReference>
<protein>
    <submittedName>
        <fullName evidence="3">Uncharacterized protein K02A2.6</fullName>
    </submittedName>
</protein>
<dbReference type="InterPro" id="IPR041588">
    <property type="entry name" value="Integrase_H2C2"/>
</dbReference>
<dbReference type="Pfam" id="PF00665">
    <property type="entry name" value="rve"/>
    <property type="match status" value="1"/>
</dbReference>
<dbReference type="OrthoDB" id="5989769at2759"/>
<comment type="caution">
    <text evidence="3">The sequence shown here is derived from an EMBL/GenBank/DDBJ whole genome shotgun (WGS) entry which is preliminary data.</text>
</comment>
<accession>A0A2B4RGZ6</accession>
<dbReference type="PANTHER" id="PTHR37984:SF11">
    <property type="entry name" value="INTEGRASE CATALYTIC DOMAIN-CONTAINING PROTEIN"/>
    <property type="match status" value="1"/>
</dbReference>
<dbReference type="Pfam" id="PF17921">
    <property type="entry name" value="Integrase_H2C2"/>
    <property type="match status" value="1"/>
</dbReference>
<dbReference type="EMBL" id="LSMT01000511">
    <property type="protein sequence ID" value="PFX16891.1"/>
    <property type="molecule type" value="Genomic_DNA"/>
</dbReference>
<evidence type="ECO:0000313" key="3">
    <source>
        <dbReference type="EMBL" id="PFX16891.1"/>
    </source>
</evidence>
<gene>
    <name evidence="3" type="primary">K02A2.6</name>
    <name evidence="3" type="ORF">AWC38_SpisGene18823</name>
</gene>
<evidence type="ECO:0000259" key="2">
    <source>
        <dbReference type="PROSITE" id="PS50994"/>
    </source>
</evidence>
<dbReference type="AlphaFoldDB" id="A0A2B4RGZ6"/>
<evidence type="ECO:0000256" key="1">
    <source>
        <dbReference type="SAM" id="MobiDB-lite"/>
    </source>
</evidence>
<feature type="domain" description="Integrase catalytic" evidence="2">
    <location>
        <begin position="67"/>
        <end position="231"/>
    </location>
</feature>
<dbReference type="GO" id="GO:0015074">
    <property type="term" value="P:DNA integration"/>
    <property type="evidence" value="ECO:0007669"/>
    <property type="project" value="InterPro"/>
</dbReference>
<dbReference type="PROSITE" id="PS50994">
    <property type="entry name" value="INTEGRASE"/>
    <property type="match status" value="1"/>
</dbReference>
<sequence length="296" mass="33602">MPSTLWQTTLPNAHGGHQGIVWTKQMVRERVWWPGITHQVETMVKAYLPCQSVAGKSTAEPLRPTVMPDKPWQEVHIDLCGPFPTGESLVVCEDACTRWPEVVLLRSTTSAAIIGHLLKIFAVHGLPDKVVTDKGANLVSEEFEEYLATHGIQHRKVTPYWPQANGKDQQAKQRTQVYADKRNRASPSDMNSGDKLLLQQARQNKLSTLYDSQPYSVIQRRGPSLILQRTNGQVFMRNVSQVRKLHQNTAVREEGDYGMDFDLPQAMNPPRAAEQDTRRSARVRRAPTHLRDYQLH</sequence>
<dbReference type="Proteomes" id="UP000225706">
    <property type="component" value="Unassembled WGS sequence"/>
</dbReference>
<dbReference type="InterPro" id="IPR050951">
    <property type="entry name" value="Retrovirus_Pol_polyprotein"/>
</dbReference>
<reference evidence="4" key="1">
    <citation type="journal article" date="2017" name="bioRxiv">
        <title>Comparative analysis of the genomes of Stylophora pistillata and Acropora digitifera provides evidence for extensive differences between species of corals.</title>
        <authorList>
            <person name="Voolstra C.R."/>
            <person name="Li Y."/>
            <person name="Liew Y.J."/>
            <person name="Baumgarten S."/>
            <person name="Zoccola D."/>
            <person name="Flot J.-F."/>
            <person name="Tambutte S."/>
            <person name="Allemand D."/>
            <person name="Aranda M."/>
        </authorList>
    </citation>
    <scope>NUCLEOTIDE SEQUENCE [LARGE SCALE GENOMIC DNA]</scope>
</reference>
<proteinExistence type="predicted"/>
<organism evidence="3 4">
    <name type="scientific">Stylophora pistillata</name>
    <name type="common">Smooth cauliflower coral</name>
    <dbReference type="NCBI Taxonomy" id="50429"/>
    <lineage>
        <taxon>Eukaryota</taxon>
        <taxon>Metazoa</taxon>
        <taxon>Cnidaria</taxon>
        <taxon>Anthozoa</taxon>
        <taxon>Hexacorallia</taxon>
        <taxon>Scleractinia</taxon>
        <taxon>Astrocoeniina</taxon>
        <taxon>Pocilloporidae</taxon>
        <taxon>Stylophora</taxon>
    </lineage>
</organism>
<dbReference type="STRING" id="50429.A0A2B4RGZ6"/>
<evidence type="ECO:0000313" key="4">
    <source>
        <dbReference type="Proteomes" id="UP000225706"/>
    </source>
</evidence>
<dbReference type="Gene3D" id="1.10.340.70">
    <property type="match status" value="1"/>
</dbReference>
<dbReference type="GO" id="GO:0003676">
    <property type="term" value="F:nucleic acid binding"/>
    <property type="evidence" value="ECO:0007669"/>
    <property type="project" value="InterPro"/>
</dbReference>
<dbReference type="PANTHER" id="PTHR37984">
    <property type="entry name" value="PROTEIN CBG26694"/>
    <property type="match status" value="1"/>
</dbReference>
<dbReference type="Gene3D" id="3.30.420.10">
    <property type="entry name" value="Ribonuclease H-like superfamily/Ribonuclease H"/>
    <property type="match status" value="1"/>
</dbReference>
<dbReference type="SUPFAM" id="SSF53098">
    <property type="entry name" value="Ribonuclease H-like"/>
    <property type="match status" value="1"/>
</dbReference>
<keyword evidence="4" id="KW-1185">Reference proteome</keyword>
<dbReference type="InterPro" id="IPR036397">
    <property type="entry name" value="RNaseH_sf"/>
</dbReference>
<name>A0A2B4RGZ6_STYPI</name>
<feature type="region of interest" description="Disordered" evidence="1">
    <location>
        <begin position="264"/>
        <end position="296"/>
    </location>
</feature>
<dbReference type="InterPro" id="IPR012337">
    <property type="entry name" value="RNaseH-like_sf"/>
</dbReference>